<proteinExistence type="inferred from homology"/>
<dbReference type="AlphaFoldDB" id="A0AAN9JW30"/>
<name>A0AAN9JW30_CANGL</name>
<evidence type="ECO:0000256" key="2">
    <source>
        <dbReference type="ARBA" id="ARBA00023157"/>
    </source>
</evidence>
<dbReference type="Proteomes" id="UP001367508">
    <property type="component" value="Unassembled WGS sequence"/>
</dbReference>
<dbReference type="InterPro" id="IPR006040">
    <property type="entry name" value="Allergen_Ole_e_I_CS"/>
</dbReference>
<keyword evidence="5" id="KW-1185">Reference proteome</keyword>
<dbReference type="PANTHER" id="PTHR31614:SF2">
    <property type="entry name" value="F28N24.16 PROTEIN"/>
    <property type="match status" value="1"/>
</dbReference>
<organism evidence="4 5">
    <name type="scientific">Canavalia gladiata</name>
    <name type="common">Sword bean</name>
    <name type="synonym">Dolichos gladiatus</name>
    <dbReference type="NCBI Taxonomy" id="3824"/>
    <lineage>
        <taxon>Eukaryota</taxon>
        <taxon>Viridiplantae</taxon>
        <taxon>Streptophyta</taxon>
        <taxon>Embryophyta</taxon>
        <taxon>Tracheophyta</taxon>
        <taxon>Spermatophyta</taxon>
        <taxon>Magnoliopsida</taxon>
        <taxon>eudicotyledons</taxon>
        <taxon>Gunneridae</taxon>
        <taxon>Pentapetalae</taxon>
        <taxon>rosids</taxon>
        <taxon>fabids</taxon>
        <taxon>Fabales</taxon>
        <taxon>Fabaceae</taxon>
        <taxon>Papilionoideae</taxon>
        <taxon>50 kb inversion clade</taxon>
        <taxon>NPAAA clade</taxon>
        <taxon>indigoferoid/millettioid clade</taxon>
        <taxon>Phaseoleae</taxon>
        <taxon>Canavalia</taxon>
    </lineage>
</organism>
<accession>A0AAN9JW30</accession>
<feature type="signal peptide" evidence="3">
    <location>
        <begin position="1"/>
        <end position="24"/>
    </location>
</feature>
<dbReference type="Pfam" id="PF01190">
    <property type="entry name" value="Pollen_Ole_e_1"/>
    <property type="match status" value="1"/>
</dbReference>
<comment type="similarity">
    <text evidence="1">Belongs to the Ole e I family.</text>
</comment>
<reference evidence="4 5" key="1">
    <citation type="submission" date="2024-01" db="EMBL/GenBank/DDBJ databases">
        <title>The genomes of 5 underutilized Papilionoideae crops provide insights into root nodulation and disease resistanc.</title>
        <authorList>
            <person name="Jiang F."/>
        </authorList>
    </citation>
    <scope>NUCLEOTIDE SEQUENCE [LARGE SCALE GENOMIC DNA]</scope>
    <source>
        <strain evidence="4">LVBAO_FW01</strain>
        <tissue evidence="4">Leaves</tissue>
    </source>
</reference>
<evidence type="ECO:0008006" key="6">
    <source>
        <dbReference type="Google" id="ProtNLM"/>
    </source>
</evidence>
<evidence type="ECO:0000313" key="4">
    <source>
        <dbReference type="EMBL" id="KAK7306550.1"/>
    </source>
</evidence>
<sequence length="174" mass="19275">MGKSTIIILASALCFLSFLGSAYAKERFFVEGSVYCDTCRIQFLTKLSEFLEGATVRVECKQVDNIRNVTFSKEAVTDVSGSYKVEVHGDHEDDNCEVVLVKSPRNDCSDIDSESHLQQAARISITKNSGIISNIRRANPLGFLKKDRLPQCNDLFKELGINEDGTPNADDDSD</sequence>
<protein>
    <recommendedName>
        <fullName evidence="6">Olee1-like protein</fullName>
    </recommendedName>
</protein>
<dbReference type="PROSITE" id="PS00925">
    <property type="entry name" value="OLEEI"/>
    <property type="match status" value="1"/>
</dbReference>
<keyword evidence="3" id="KW-0732">Signal</keyword>
<dbReference type="GO" id="GO:0005615">
    <property type="term" value="C:extracellular space"/>
    <property type="evidence" value="ECO:0007669"/>
    <property type="project" value="InterPro"/>
</dbReference>
<feature type="chain" id="PRO_5042849299" description="Olee1-like protein" evidence="3">
    <location>
        <begin position="25"/>
        <end position="174"/>
    </location>
</feature>
<gene>
    <name evidence="4" type="ORF">VNO77_44498</name>
</gene>
<evidence type="ECO:0000256" key="3">
    <source>
        <dbReference type="SAM" id="SignalP"/>
    </source>
</evidence>
<dbReference type="InterPro" id="IPR006041">
    <property type="entry name" value="Pollen_Ole_e1_allergen"/>
</dbReference>
<evidence type="ECO:0000256" key="1">
    <source>
        <dbReference type="ARBA" id="ARBA00010049"/>
    </source>
</evidence>
<dbReference type="EMBL" id="JAYMYQ010000011">
    <property type="protein sequence ID" value="KAK7306550.1"/>
    <property type="molecule type" value="Genomic_DNA"/>
</dbReference>
<evidence type="ECO:0000313" key="5">
    <source>
        <dbReference type="Proteomes" id="UP001367508"/>
    </source>
</evidence>
<keyword evidence="2" id="KW-1015">Disulfide bond</keyword>
<dbReference type="PANTHER" id="PTHR31614">
    <property type="entry name" value="PROTEIN DOWNSTREAM OF FLC-RELATED"/>
    <property type="match status" value="1"/>
</dbReference>
<comment type="caution">
    <text evidence="4">The sequence shown here is derived from an EMBL/GenBank/DDBJ whole genome shotgun (WGS) entry which is preliminary data.</text>
</comment>